<reference evidence="2" key="1">
    <citation type="submission" date="2022-06" db="EMBL/GenBank/DDBJ databases">
        <title>Isolation of gut microbiota from human fecal samples.</title>
        <authorList>
            <person name="Pamer E.G."/>
            <person name="Barat B."/>
            <person name="Waligurski E."/>
            <person name="Medina S."/>
            <person name="Paddock L."/>
            <person name="Mostad J."/>
        </authorList>
    </citation>
    <scope>NUCLEOTIDE SEQUENCE</scope>
    <source>
        <strain evidence="2">DFI.9.91</strain>
    </source>
</reference>
<dbReference type="Proteomes" id="UP001204562">
    <property type="component" value="Unassembled WGS sequence"/>
</dbReference>
<feature type="transmembrane region" description="Helical" evidence="1">
    <location>
        <begin position="115"/>
        <end position="134"/>
    </location>
</feature>
<keyword evidence="1" id="KW-1133">Transmembrane helix</keyword>
<feature type="transmembrane region" description="Helical" evidence="1">
    <location>
        <begin position="140"/>
        <end position="157"/>
    </location>
</feature>
<accession>A0AAW5JV76</accession>
<gene>
    <name evidence="2" type="ORF">NE579_11645</name>
</gene>
<dbReference type="EMBL" id="JANFYS010000024">
    <property type="protein sequence ID" value="MCQ4771110.1"/>
    <property type="molecule type" value="Genomic_DNA"/>
</dbReference>
<name>A0AAW5JV76_9FIRM</name>
<dbReference type="RefSeq" id="WP_256304380.1">
    <property type="nucleotide sequence ID" value="NZ_JALEQM010000102.1"/>
</dbReference>
<protein>
    <submittedName>
        <fullName evidence="2">Uncharacterized protein</fullName>
    </submittedName>
</protein>
<keyword evidence="1" id="KW-0812">Transmembrane</keyword>
<evidence type="ECO:0000313" key="2">
    <source>
        <dbReference type="EMBL" id="MCQ4771110.1"/>
    </source>
</evidence>
<comment type="caution">
    <text evidence="2">The sequence shown here is derived from an EMBL/GenBank/DDBJ whole genome shotgun (WGS) entry which is preliminary data.</text>
</comment>
<feature type="transmembrane region" description="Helical" evidence="1">
    <location>
        <begin position="6"/>
        <end position="35"/>
    </location>
</feature>
<keyword evidence="1" id="KW-0472">Membrane</keyword>
<evidence type="ECO:0000256" key="1">
    <source>
        <dbReference type="SAM" id="Phobius"/>
    </source>
</evidence>
<organism evidence="2 3">
    <name type="scientific">Intestinimonas massiliensis</name>
    <name type="common">ex Afouda et al. 2020</name>
    <dbReference type="NCBI Taxonomy" id="1673721"/>
    <lineage>
        <taxon>Bacteria</taxon>
        <taxon>Bacillati</taxon>
        <taxon>Bacillota</taxon>
        <taxon>Clostridia</taxon>
        <taxon>Eubacteriales</taxon>
        <taxon>Intestinimonas</taxon>
    </lineage>
</organism>
<evidence type="ECO:0000313" key="3">
    <source>
        <dbReference type="Proteomes" id="UP001204562"/>
    </source>
</evidence>
<dbReference type="AlphaFoldDB" id="A0AAW5JV76"/>
<sequence length="168" mass="18547">MRKLFVGLLFLFIDYNIGSVSVTPGFVGYLLFWAGMGEVECPTFTRVRPLTLAMAGASALIWVRSFFTGAFDVVGLLLMVVTLMLQLAATRWLVQGLSELQASHGADLKARNLLTGWNIMAIGSVCVCVFRMVAYSFAQAALLLYFGGAVYYVVLFYQAGRAYQRVRT</sequence>
<proteinExistence type="predicted"/>